<dbReference type="InterPro" id="IPR050640">
    <property type="entry name" value="Bact_2-comp_sensor_kinase"/>
</dbReference>
<dbReference type="Pfam" id="PF06580">
    <property type="entry name" value="His_kinase"/>
    <property type="match status" value="1"/>
</dbReference>
<keyword evidence="1" id="KW-0472">Membrane</keyword>
<dbReference type="RefSeq" id="WP_168552552.1">
    <property type="nucleotide sequence ID" value="NZ_JAAWWL010000002.1"/>
</dbReference>
<dbReference type="Proteomes" id="UP000718451">
    <property type="component" value="Unassembled WGS sequence"/>
</dbReference>
<protein>
    <submittedName>
        <fullName evidence="3">Histidine kinase</fullName>
    </submittedName>
</protein>
<feature type="domain" description="Signal transduction histidine kinase internal region" evidence="2">
    <location>
        <begin position="78"/>
        <end position="155"/>
    </location>
</feature>
<proteinExistence type="predicted"/>
<name>A0ABX1GQX5_9FLAO</name>
<evidence type="ECO:0000313" key="4">
    <source>
        <dbReference type="Proteomes" id="UP000718451"/>
    </source>
</evidence>
<dbReference type="Gene3D" id="3.30.565.10">
    <property type="entry name" value="Histidine kinase-like ATPase, C-terminal domain"/>
    <property type="match status" value="1"/>
</dbReference>
<dbReference type="GO" id="GO:0016301">
    <property type="term" value="F:kinase activity"/>
    <property type="evidence" value="ECO:0007669"/>
    <property type="project" value="UniProtKB-KW"/>
</dbReference>
<dbReference type="InterPro" id="IPR036890">
    <property type="entry name" value="HATPase_C_sf"/>
</dbReference>
<reference evidence="3 4" key="1">
    <citation type="submission" date="2020-04" db="EMBL/GenBank/DDBJ databases">
        <authorList>
            <person name="Yoon J."/>
        </authorList>
    </citation>
    <scope>NUCLEOTIDE SEQUENCE [LARGE SCALE GENOMIC DNA]</scope>
    <source>
        <strain evidence="3 4">DJ-13</strain>
    </source>
</reference>
<keyword evidence="1" id="KW-0812">Transmembrane</keyword>
<comment type="caution">
    <text evidence="3">The sequence shown here is derived from an EMBL/GenBank/DDBJ whole genome shotgun (WGS) entry which is preliminary data.</text>
</comment>
<feature type="transmembrane region" description="Helical" evidence="1">
    <location>
        <begin position="44"/>
        <end position="68"/>
    </location>
</feature>
<dbReference type="PANTHER" id="PTHR34220">
    <property type="entry name" value="SENSOR HISTIDINE KINASE YPDA"/>
    <property type="match status" value="1"/>
</dbReference>
<evidence type="ECO:0000259" key="2">
    <source>
        <dbReference type="Pfam" id="PF06580"/>
    </source>
</evidence>
<accession>A0ABX1GQX5</accession>
<evidence type="ECO:0000313" key="3">
    <source>
        <dbReference type="EMBL" id="NKI32342.1"/>
    </source>
</evidence>
<evidence type="ECO:0000256" key="1">
    <source>
        <dbReference type="SAM" id="Phobius"/>
    </source>
</evidence>
<dbReference type="InterPro" id="IPR010559">
    <property type="entry name" value="Sig_transdc_His_kin_internal"/>
</dbReference>
<feature type="transmembrane region" description="Helical" evidence="1">
    <location>
        <begin position="12"/>
        <end position="32"/>
    </location>
</feature>
<keyword evidence="3" id="KW-0808">Transferase</keyword>
<keyword evidence="3" id="KW-0418">Kinase</keyword>
<gene>
    <name evidence="3" type="ORF">HCU67_10340</name>
</gene>
<sequence>MLAPFSILKSVLSIRVLRVVLVVLGVIIVFFNDSLGKIEGFVEFLLFYFIVALIALFHWLFVNIRFIINLKNEKTKTELMHLQSQVNPHFFFNMLNNLYGLVDKDSEKAKMLILKLSDMMRYSIYEGQKTQVTLGEEIEFLQNYIALHKMRYHKNIEVVVKQNVANEKVKIAPLLFIILVENAFKHGVEKLRKDAFVHITITGENNQVSLEVENNFDMEEQQEKGIGLQNLKRRLELAYPKKHQFEHSIEGNSYKTYLSLSL</sequence>
<organism evidence="3 4">
    <name type="scientific">Croceivirga thetidis</name>
    <dbReference type="NCBI Taxonomy" id="2721623"/>
    <lineage>
        <taxon>Bacteria</taxon>
        <taxon>Pseudomonadati</taxon>
        <taxon>Bacteroidota</taxon>
        <taxon>Flavobacteriia</taxon>
        <taxon>Flavobacteriales</taxon>
        <taxon>Flavobacteriaceae</taxon>
        <taxon>Croceivirga</taxon>
    </lineage>
</organism>
<dbReference type="SUPFAM" id="SSF55874">
    <property type="entry name" value="ATPase domain of HSP90 chaperone/DNA topoisomerase II/histidine kinase"/>
    <property type="match status" value="1"/>
</dbReference>
<keyword evidence="4" id="KW-1185">Reference proteome</keyword>
<keyword evidence="1" id="KW-1133">Transmembrane helix</keyword>
<dbReference type="EMBL" id="JAAWWL010000002">
    <property type="protein sequence ID" value="NKI32342.1"/>
    <property type="molecule type" value="Genomic_DNA"/>
</dbReference>
<dbReference type="PANTHER" id="PTHR34220:SF7">
    <property type="entry name" value="SENSOR HISTIDINE KINASE YPDA"/>
    <property type="match status" value="1"/>
</dbReference>